<dbReference type="SMART" id="SM00382">
    <property type="entry name" value="AAA"/>
    <property type="match status" value="1"/>
</dbReference>
<dbReference type="GO" id="GO:0015833">
    <property type="term" value="P:peptide transport"/>
    <property type="evidence" value="ECO:0007669"/>
    <property type="project" value="InterPro"/>
</dbReference>
<keyword evidence="2" id="KW-0813">Transport</keyword>
<keyword evidence="7" id="KW-1185">Reference proteome</keyword>
<sequence>MSADVPALAVDRLRTTFPMGRGEPDLVAVDDVSFTLPAGGALGVVGESGSGKSTVARILVGLTRPDAGEVRVAGRLREAGERGRAARLRRAREVQLVFQDPLESLDRRLTAAQCLRHVLRLHGADRREASRRAAELLEQVGLGEREAGARPHRLSGGQRQRLAIARALAAGPSVLVLDEAVAALDVSIQAQILRLLARIRRESGVALLFVSHDLAVVRQIADDVLVMYKGAVVERGACGDVLRRPEHPYTRMLVSSVPGPGWDPSEVVRLRAEFARAGGAR</sequence>
<name>A0A7Z0EVC4_9ACTN</name>
<dbReference type="InterPro" id="IPR003593">
    <property type="entry name" value="AAA+_ATPase"/>
</dbReference>
<dbReference type="GO" id="GO:0055085">
    <property type="term" value="P:transmembrane transport"/>
    <property type="evidence" value="ECO:0007669"/>
    <property type="project" value="UniProtKB-ARBA"/>
</dbReference>
<dbReference type="PROSITE" id="PS50893">
    <property type="entry name" value="ABC_TRANSPORTER_2"/>
    <property type="match status" value="1"/>
</dbReference>
<dbReference type="SUPFAM" id="SSF52540">
    <property type="entry name" value="P-loop containing nucleoside triphosphate hydrolases"/>
    <property type="match status" value="1"/>
</dbReference>
<dbReference type="EMBL" id="JACCFS010000001">
    <property type="protein sequence ID" value="NYJ38005.1"/>
    <property type="molecule type" value="Genomic_DNA"/>
</dbReference>
<dbReference type="InterPro" id="IPR050319">
    <property type="entry name" value="ABC_transp_ATP-bind"/>
</dbReference>
<keyword evidence="3" id="KW-0547">Nucleotide-binding</keyword>
<protein>
    <submittedName>
        <fullName evidence="6">Peptide/nickel transport system ATP-binding protein</fullName>
    </submittedName>
</protein>
<dbReference type="InterPro" id="IPR003439">
    <property type="entry name" value="ABC_transporter-like_ATP-bd"/>
</dbReference>
<organism evidence="6 7">
    <name type="scientific">Nocardiopsis aegyptia</name>
    <dbReference type="NCBI Taxonomy" id="220378"/>
    <lineage>
        <taxon>Bacteria</taxon>
        <taxon>Bacillati</taxon>
        <taxon>Actinomycetota</taxon>
        <taxon>Actinomycetes</taxon>
        <taxon>Streptosporangiales</taxon>
        <taxon>Nocardiopsidaceae</taxon>
        <taxon>Nocardiopsis</taxon>
    </lineage>
</organism>
<dbReference type="InterPro" id="IPR027417">
    <property type="entry name" value="P-loop_NTPase"/>
</dbReference>
<dbReference type="RefSeq" id="WP_179829185.1">
    <property type="nucleotide sequence ID" value="NZ_JACCFS010000001.1"/>
</dbReference>
<evidence type="ECO:0000256" key="1">
    <source>
        <dbReference type="ARBA" id="ARBA00005417"/>
    </source>
</evidence>
<accession>A0A7Z0EVC4</accession>
<gene>
    <name evidence="6" type="ORF">HNR10_005886</name>
</gene>
<evidence type="ECO:0000313" key="6">
    <source>
        <dbReference type="EMBL" id="NYJ38005.1"/>
    </source>
</evidence>
<dbReference type="Pfam" id="PF00005">
    <property type="entry name" value="ABC_tran"/>
    <property type="match status" value="1"/>
</dbReference>
<dbReference type="Gene3D" id="3.40.50.300">
    <property type="entry name" value="P-loop containing nucleotide triphosphate hydrolases"/>
    <property type="match status" value="1"/>
</dbReference>
<evidence type="ECO:0000313" key="7">
    <source>
        <dbReference type="Proteomes" id="UP000572051"/>
    </source>
</evidence>
<dbReference type="GO" id="GO:0016887">
    <property type="term" value="F:ATP hydrolysis activity"/>
    <property type="evidence" value="ECO:0007669"/>
    <property type="project" value="InterPro"/>
</dbReference>
<evidence type="ECO:0000259" key="5">
    <source>
        <dbReference type="PROSITE" id="PS50893"/>
    </source>
</evidence>
<dbReference type="GO" id="GO:0005524">
    <property type="term" value="F:ATP binding"/>
    <property type="evidence" value="ECO:0007669"/>
    <property type="project" value="UniProtKB-KW"/>
</dbReference>
<comment type="caution">
    <text evidence="6">The sequence shown here is derived from an EMBL/GenBank/DDBJ whole genome shotgun (WGS) entry which is preliminary data.</text>
</comment>
<reference evidence="6 7" key="1">
    <citation type="submission" date="2020-07" db="EMBL/GenBank/DDBJ databases">
        <title>Sequencing the genomes of 1000 actinobacteria strains.</title>
        <authorList>
            <person name="Klenk H.-P."/>
        </authorList>
    </citation>
    <scope>NUCLEOTIDE SEQUENCE [LARGE SCALE GENOMIC DNA]</scope>
    <source>
        <strain evidence="6 7">DSM 44442</strain>
    </source>
</reference>
<dbReference type="InterPro" id="IPR017871">
    <property type="entry name" value="ABC_transporter-like_CS"/>
</dbReference>
<dbReference type="AlphaFoldDB" id="A0A7Z0EVC4"/>
<dbReference type="PANTHER" id="PTHR43776">
    <property type="entry name" value="TRANSPORT ATP-BINDING PROTEIN"/>
    <property type="match status" value="1"/>
</dbReference>
<keyword evidence="4 6" id="KW-0067">ATP-binding</keyword>
<evidence type="ECO:0000256" key="4">
    <source>
        <dbReference type="ARBA" id="ARBA00022840"/>
    </source>
</evidence>
<comment type="similarity">
    <text evidence="1">Belongs to the ABC transporter superfamily.</text>
</comment>
<dbReference type="Pfam" id="PF08352">
    <property type="entry name" value="oligo_HPY"/>
    <property type="match status" value="1"/>
</dbReference>
<evidence type="ECO:0000256" key="3">
    <source>
        <dbReference type="ARBA" id="ARBA00022741"/>
    </source>
</evidence>
<dbReference type="Proteomes" id="UP000572051">
    <property type="component" value="Unassembled WGS sequence"/>
</dbReference>
<dbReference type="InterPro" id="IPR013563">
    <property type="entry name" value="Oligopep_ABC_C"/>
</dbReference>
<dbReference type="PANTHER" id="PTHR43776:SF7">
    <property type="entry name" value="D,D-DIPEPTIDE TRANSPORT ATP-BINDING PROTEIN DDPF-RELATED"/>
    <property type="match status" value="1"/>
</dbReference>
<proteinExistence type="inferred from homology"/>
<evidence type="ECO:0000256" key="2">
    <source>
        <dbReference type="ARBA" id="ARBA00022448"/>
    </source>
</evidence>
<dbReference type="CDD" id="cd03257">
    <property type="entry name" value="ABC_NikE_OppD_transporters"/>
    <property type="match status" value="1"/>
</dbReference>
<dbReference type="PROSITE" id="PS00211">
    <property type="entry name" value="ABC_TRANSPORTER_1"/>
    <property type="match status" value="1"/>
</dbReference>
<feature type="domain" description="ABC transporter" evidence="5">
    <location>
        <begin position="8"/>
        <end position="254"/>
    </location>
</feature>